<evidence type="ECO:0000256" key="2">
    <source>
        <dbReference type="SAM" id="Phobius"/>
    </source>
</evidence>
<dbReference type="STRING" id="112413.SAMN05421854_101608"/>
<dbReference type="EMBL" id="FOWC01000001">
    <property type="protein sequence ID" value="SFO09747.1"/>
    <property type="molecule type" value="Genomic_DNA"/>
</dbReference>
<keyword evidence="2" id="KW-1133">Transmembrane helix</keyword>
<dbReference type="OrthoDB" id="4569538at2"/>
<sequence>MTDYRRDEPPTNPFPAAGYAQPPAKPRRTGWIIGGAVALVVVLGIGIAVGVVAGQPAERPPERAAVPGYSMDHVGNACDLVDPAPLQKWSPTPKGPPKHEEVRPSEHDAGSLSCQLRYTGSDILNTAEILLDVDFTEGTAPSSYASWKRGTLAKTGEGKASGPITGVGTEGFWHSEVFGELVADTRYVLCAVDENVSVRVRLNFSRTREVAQMHRTEVQPIAEAQARKALNGLKGIR</sequence>
<evidence type="ECO:0000313" key="3">
    <source>
        <dbReference type="EMBL" id="SFO09747.1"/>
    </source>
</evidence>
<dbReference type="Proteomes" id="UP000199137">
    <property type="component" value="Unassembled WGS sequence"/>
</dbReference>
<evidence type="ECO:0008006" key="5">
    <source>
        <dbReference type="Google" id="ProtNLM"/>
    </source>
</evidence>
<evidence type="ECO:0000256" key="1">
    <source>
        <dbReference type="SAM" id="MobiDB-lite"/>
    </source>
</evidence>
<feature type="region of interest" description="Disordered" evidence="1">
    <location>
        <begin position="1"/>
        <end position="23"/>
    </location>
</feature>
<feature type="region of interest" description="Disordered" evidence="1">
    <location>
        <begin position="86"/>
        <end position="109"/>
    </location>
</feature>
<feature type="compositionally biased region" description="Basic and acidic residues" evidence="1">
    <location>
        <begin position="97"/>
        <end position="109"/>
    </location>
</feature>
<name>A0A1I5EE50_9PSEU</name>
<gene>
    <name evidence="3" type="ORF">SAMN05421854_101608</name>
</gene>
<protein>
    <recommendedName>
        <fullName evidence="5">DUF3558 domain-containing protein</fullName>
    </recommendedName>
</protein>
<proteinExistence type="predicted"/>
<feature type="transmembrane region" description="Helical" evidence="2">
    <location>
        <begin position="31"/>
        <end position="53"/>
    </location>
</feature>
<dbReference type="RefSeq" id="WP_093572130.1">
    <property type="nucleotide sequence ID" value="NZ_FOWC01000001.1"/>
</dbReference>
<keyword evidence="2" id="KW-0472">Membrane</keyword>
<reference evidence="3 4" key="1">
    <citation type="submission" date="2016-10" db="EMBL/GenBank/DDBJ databases">
        <authorList>
            <person name="de Groot N.N."/>
        </authorList>
    </citation>
    <scope>NUCLEOTIDE SEQUENCE [LARGE SCALE GENOMIC DNA]</scope>
    <source>
        <strain evidence="3 4">DSM 44637</strain>
    </source>
</reference>
<accession>A0A1I5EE50</accession>
<evidence type="ECO:0000313" key="4">
    <source>
        <dbReference type="Proteomes" id="UP000199137"/>
    </source>
</evidence>
<organism evidence="3 4">
    <name type="scientific">Amycolatopsis rubida</name>
    <dbReference type="NCBI Taxonomy" id="112413"/>
    <lineage>
        <taxon>Bacteria</taxon>
        <taxon>Bacillati</taxon>
        <taxon>Actinomycetota</taxon>
        <taxon>Actinomycetes</taxon>
        <taxon>Pseudonocardiales</taxon>
        <taxon>Pseudonocardiaceae</taxon>
        <taxon>Amycolatopsis</taxon>
    </lineage>
</organism>
<keyword evidence="2" id="KW-0812">Transmembrane</keyword>
<dbReference type="AlphaFoldDB" id="A0A1I5EE50"/>